<dbReference type="Gene3D" id="1.10.1240.10">
    <property type="entry name" value="Methionine synthase domain"/>
    <property type="match status" value="1"/>
</dbReference>
<evidence type="ECO:0000313" key="3">
    <source>
        <dbReference type="Proteomes" id="UP000034883"/>
    </source>
</evidence>
<name>A0A0F6SFL0_9BACT</name>
<dbReference type="InterPro" id="IPR036594">
    <property type="entry name" value="Meth_synthase_dom"/>
</dbReference>
<dbReference type="InterPro" id="IPR003759">
    <property type="entry name" value="Cbl-bd_cap"/>
</dbReference>
<dbReference type="Gene3D" id="3.40.50.280">
    <property type="entry name" value="Cobalamin-binding domain"/>
    <property type="match status" value="1"/>
</dbReference>
<evidence type="ECO:0000259" key="1">
    <source>
        <dbReference type="PROSITE" id="PS51332"/>
    </source>
</evidence>
<accession>A0A0F6SFL0</accession>
<dbReference type="GO" id="GO:0031419">
    <property type="term" value="F:cobalamin binding"/>
    <property type="evidence" value="ECO:0007669"/>
    <property type="project" value="InterPro"/>
</dbReference>
<dbReference type="InterPro" id="IPR036724">
    <property type="entry name" value="Cobalamin-bd_sf"/>
</dbReference>
<dbReference type="SUPFAM" id="SSF52242">
    <property type="entry name" value="Cobalamin (vitamin B12)-binding domain"/>
    <property type="match status" value="1"/>
</dbReference>
<reference evidence="2 3" key="1">
    <citation type="submission" date="2015-03" db="EMBL/GenBank/DDBJ databases">
        <title>Genome assembly of Sandaracinus amylolyticus DSM 53668.</title>
        <authorList>
            <person name="Sharma G."/>
            <person name="Subramanian S."/>
        </authorList>
    </citation>
    <scope>NUCLEOTIDE SEQUENCE [LARGE SCALE GENOMIC DNA]</scope>
    <source>
        <strain evidence="2 3">DSM 53668</strain>
    </source>
</reference>
<dbReference type="Pfam" id="PF02310">
    <property type="entry name" value="B12-binding"/>
    <property type="match status" value="1"/>
</dbReference>
<dbReference type="PROSITE" id="PS51332">
    <property type="entry name" value="B12_BINDING"/>
    <property type="match status" value="1"/>
</dbReference>
<dbReference type="InterPro" id="IPR006158">
    <property type="entry name" value="Cobalamin-bd"/>
</dbReference>
<sequence>MLAELRHAFLDAQLAGDARAGVAVIERGLALGYDATTLRRELVRAGQETIGRLWQENRISVAREHMGTSVALVALAHLYWRAPLSAPRHRRVLVSCVPGEQHAFPARLAADTLELEGYDVKFLGADVPRESLAGMVHDMKPDLVVLSVTLAFHLPELERTVSRIRELVPDVPIAIGGGACSDWAPVASRLGVIGAGRSAEELLSMAEATFRGEQA</sequence>
<organism evidence="2 3">
    <name type="scientific">Sandaracinus amylolyticus</name>
    <dbReference type="NCBI Taxonomy" id="927083"/>
    <lineage>
        <taxon>Bacteria</taxon>
        <taxon>Pseudomonadati</taxon>
        <taxon>Myxococcota</taxon>
        <taxon>Polyangia</taxon>
        <taxon>Polyangiales</taxon>
        <taxon>Sandaracinaceae</taxon>
        <taxon>Sandaracinus</taxon>
    </lineage>
</organism>
<protein>
    <submittedName>
        <fullName evidence="2">B12 binding domain protein</fullName>
    </submittedName>
</protein>
<evidence type="ECO:0000313" key="2">
    <source>
        <dbReference type="EMBL" id="AKF07129.1"/>
    </source>
</evidence>
<dbReference type="EMBL" id="CP011125">
    <property type="protein sequence ID" value="AKF07129.1"/>
    <property type="molecule type" value="Genomic_DNA"/>
</dbReference>
<keyword evidence="3" id="KW-1185">Reference proteome</keyword>
<dbReference type="Pfam" id="PF02607">
    <property type="entry name" value="B12-binding_2"/>
    <property type="match status" value="1"/>
</dbReference>
<dbReference type="GO" id="GO:0046872">
    <property type="term" value="F:metal ion binding"/>
    <property type="evidence" value="ECO:0007669"/>
    <property type="project" value="InterPro"/>
</dbReference>
<feature type="domain" description="B12-binding" evidence="1">
    <location>
        <begin position="89"/>
        <end position="215"/>
    </location>
</feature>
<gene>
    <name evidence="2" type="ORF">DB32_004278</name>
</gene>
<dbReference type="Proteomes" id="UP000034883">
    <property type="component" value="Chromosome"/>
</dbReference>
<dbReference type="AlphaFoldDB" id="A0A0F6SFL0"/>
<dbReference type="STRING" id="927083.DB32_004278"/>
<dbReference type="KEGG" id="samy:DB32_004278"/>
<proteinExistence type="predicted"/>